<evidence type="ECO:0000313" key="2">
    <source>
        <dbReference type="Proteomes" id="UP001652623"/>
    </source>
</evidence>
<dbReference type="SUPFAM" id="SSF46565">
    <property type="entry name" value="Chaperone J-domain"/>
    <property type="match status" value="1"/>
</dbReference>
<accession>A0A6P4A8U0</accession>
<dbReference type="Proteomes" id="UP001652623">
    <property type="component" value="Chromosome 7"/>
</dbReference>
<feature type="domain" description="J" evidence="1">
    <location>
        <begin position="44"/>
        <end position="112"/>
    </location>
</feature>
<dbReference type="PANTHER" id="PTHR45090:SF3">
    <property type="entry name" value="OS09G0368800 PROTEIN"/>
    <property type="match status" value="1"/>
</dbReference>
<protein>
    <submittedName>
        <fullName evidence="3">Chaperone protein dnaJ 20, chloroplastic</fullName>
    </submittedName>
</protein>
<dbReference type="GeneID" id="107425440"/>
<dbReference type="Gene3D" id="1.10.287.110">
    <property type="entry name" value="DnaJ domain"/>
    <property type="match status" value="1"/>
</dbReference>
<dbReference type="PANTHER" id="PTHR45090">
    <property type="entry name" value="CHAPERONE PROTEIN DNAJ 20 CHLOROPLASTIC"/>
    <property type="match status" value="1"/>
</dbReference>
<evidence type="ECO:0000313" key="3">
    <source>
        <dbReference type="RefSeq" id="XP_015890929.3"/>
    </source>
</evidence>
<name>A0A6P4A8U0_ZIZJJ</name>
<dbReference type="KEGG" id="zju:107425440"/>
<dbReference type="GO" id="GO:0009507">
    <property type="term" value="C:chloroplast"/>
    <property type="evidence" value="ECO:0007669"/>
    <property type="project" value="TreeGrafter"/>
</dbReference>
<dbReference type="SMART" id="SM00271">
    <property type="entry name" value="DnaJ"/>
    <property type="match status" value="1"/>
</dbReference>
<evidence type="ECO:0000259" key="1">
    <source>
        <dbReference type="PROSITE" id="PS50076"/>
    </source>
</evidence>
<gene>
    <name evidence="3" type="primary">LOC107425440</name>
</gene>
<dbReference type="Pfam" id="PF00226">
    <property type="entry name" value="DnaJ"/>
    <property type="match status" value="1"/>
</dbReference>
<reference evidence="3" key="1">
    <citation type="submission" date="2025-08" db="UniProtKB">
        <authorList>
            <consortium name="RefSeq"/>
        </authorList>
    </citation>
    <scope>IDENTIFICATION</scope>
    <source>
        <tissue evidence="3">Seedling</tissue>
    </source>
</reference>
<keyword evidence="2" id="KW-1185">Reference proteome</keyword>
<dbReference type="InterPro" id="IPR001623">
    <property type="entry name" value="DnaJ_domain"/>
</dbReference>
<organism evidence="2 3">
    <name type="scientific">Ziziphus jujuba</name>
    <name type="common">Chinese jujube</name>
    <name type="synonym">Ziziphus sativa</name>
    <dbReference type="NCBI Taxonomy" id="326968"/>
    <lineage>
        <taxon>Eukaryota</taxon>
        <taxon>Viridiplantae</taxon>
        <taxon>Streptophyta</taxon>
        <taxon>Embryophyta</taxon>
        <taxon>Tracheophyta</taxon>
        <taxon>Spermatophyta</taxon>
        <taxon>Magnoliopsida</taxon>
        <taxon>eudicotyledons</taxon>
        <taxon>Gunneridae</taxon>
        <taxon>Pentapetalae</taxon>
        <taxon>rosids</taxon>
        <taxon>fabids</taxon>
        <taxon>Rosales</taxon>
        <taxon>Rhamnaceae</taxon>
        <taxon>Paliureae</taxon>
        <taxon>Ziziphus</taxon>
    </lineage>
</organism>
<dbReference type="InParanoid" id="A0A6P4A8U0"/>
<dbReference type="RefSeq" id="XP_015890929.3">
    <property type="nucleotide sequence ID" value="XM_016035443.4"/>
</dbReference>
<sequence>MEVHLQMTPNITKLGKSGHIISFKLNSTISCRANELAIPKTKTNFYEVLSLGSENVGFDEIKKAYRSMALRYHPDVCPPSEKEQSTKRFMELQKACETLSNPVSRKMYDYYELGLVDHKAGYGMESFCMEKRRSMFPKEVWENQLSGLKKRSQIRMKRKNSRCHRN</sequence>
<proteinExistence type="predicted"/>
<dbReference type="PROSITE" id="PS50076">
    <property type="entry name" value="DNAJ_2"/>
    <property type="match status" value="1"/>
</dbReference>
<dbReference type="InterPro" id="IPR053232">
    <property type="entry name" value="DnaJ_C/III_chloroplastic"/>
</dbReference>
<dbReference type="CDD" id="cd06257">
    <property type="entry name" value="DnaJ"/>
    <property type="match status" value="1"/>
</dbReference>
<dbReference type="PRINTS" id="PR00625">
    <property type="entry name" value="JDOMAIN"/>
</dbReference>
<dbReference type="AlphaFoldDB" id="A0A6P4A8U0"/>
<dbReference type="InterPro" id="IPR036869">
    <property type="entry name" value="J_dom_sf"/>
</dbReference>